<dbReference type="Pfam" id="PF08264">
    <property type="entry name" value="Anticodon_1"/>
    <property type="match status" value="1"/>
</dbReference>
<dbReference type="Proteomes" id="UP001642540">
    <property type="component" value="Unassembled WGS sequence"/>
</dbReference>
<dbReference type="PANTHER" id="PTHR42765:SF1">
    <property type="entry name" value="ISOLEUCINE--TRNA LIGASE, MITOCHONDRIAL"/>
    <property type="match status" value="1"/>
</dbReference>
<dbReference type="NCBIfam" id="TIGR00392">
    <property type="entry name" value="ileS"/>
    <property type="match status" value="1"/>
</dbReference>
<dbReference type="PRINTS" id="PR00984">
    <property type="entry name" value="TRNASYNTHILE"/>
</dbReference>
<dbReference type="InterPro" id="IPR002300">
    <property type="entry name" value="aa-tRNA-synth_Ia"/>
</dbReference>
<evidence type="ECO:0000256" key="8">
    <source>
        <dbReference type="ARBA" id="ARBA00032665"/>
    </source>
</evidence>
<dbReference type="SUPFAM" id="SSF52374">
    <property type="entry name" value="Nucleotidylyl transferase"/>
    <property type="match status" value="1"/>
</dbReference>
<evidence type="ECO:0000259" key="10">
    <source>
        <dbReference type="Pfam" id="PF00133"/>
    </source>
</evidence>
<evidence type="ECO:0000313" key="12">
    <source>
        <dbReference type="EMBL" id="CAL8103992.1"/>
    </source>
</evidence>
<name>A0ABP1QM72_9HEXA</name>
<dbReference type="SUPFAM" id="SSF50677">
    <property type="entry name" value="ValRS/IleRS/LeuRS editing domain"/>
    <property type="match status" value="1"/>
</dbReference>
<keyword evidence="5 9" id="KW-0067">ATP-binding</keyword>
<keyword evidence="13" id="KW-1185">Reference proteome</keyword>
<dbReference type="EC" id="6.1.1.5" evidence="2"/>
<dbReference type="Gene3D" id="3.90.740.10">
    <property type="entry name" value="Valyl/Leucyl/Isoleucyl-tRNA synthetase, editing domain"/>
    <property type="match status" value="1"/>
</dbReference>
<keyword evidence="4 9" id="KW-0547">Nucleotide-binding</keyword>
<dbReference type="EMBL" id="CAXLJM020000035">
    <property type="protein sequence ID" value="CAL8103992.1"/>
    <property type="molecule type" value="Genomic_DNA"/>
</dbReference>
<evidence type="ECO:0000256" key="6">
    <source>
        <dbReference type="ARBA" id="ARBA00022917"/>
    </source>
</evidence>
<reference evidence="12 13" key="1">
    <citation type="submission" date="2024-08" db="EMBL/GenBank/DDBJ databases">
        <authorList>
            <person name="Cucini C."/>
            <person name="Frati F."/>
        </authorList>
    </citation>
    <scope>NUCLEOTIDE SEQUENCE [LARGE SCALE GENOMIC DNA]</scope>
</reference>
<dbReference type="InterPro" id="IPR009008">
    <property type="entry name" value="Val/Leu/Ile-tRNA-synth_edit"/>
</dbReference>
<gene>
    <name evidence="12" type="ORF">ODALV1_LOCUS11616</name>
</gene>
<dbReference type="InterPro" id="IPR050081">
    <property type="entry name" value="Ile-tRNA_ligase"/>
</dbReference>
<dbReference type="InterPro" id="IPR013155">
    <property type="entry name" value="M/V/L/I-tRNA-synth_anticd-bd"/>
</dbReference>
<comment type="similarity">
    <text evidence="1 9">Belongs to the class-I aminoacyl-tRNA synthetase family.</text>
</comment>
<dbReference type="InterPro" id="IPR033708">
    <property type="entry name" value="Anticodon_Ile_BEm"/>
</dbReference>
<dbReference type="Gene3D" id="1.10.730.20">
    <property type="match status" value="1"/>
</dbReference>
<dbReference type="Gene3D" id="3.40.50.620">
    <property type="entry name" value="HUPs"/>
    <property type="match status" value="2"/>
</dbReference>
<evidence type="ECO:0000256" key="4">
    <source>
        <dbReference type="ARBA" id="ARBA00022741"/>
    </source>
</evidence>
<comment type="caution">
    <text evidence="12">The sequence shown here is derived from an EMBL/GenBank/DDBJ whole genome shotgun (WGS) entry which is preliminary data.</text>
</comment>
<protein>
    <recommendedName>
        <fullName evidence="2">isoleucine--tRNA ligase</fullName>
        <ecNumber evidence="2">6.1.1.5</ecNumber>
    </recommendedName>
    <alternativeName>
        <fullName evidence="8">Isoleucyl-tRNA synthetase</fullName>
    </alternativeName>
</protein>
<accession>A0ABP1QM72</accession>
<sequence>MKLLNFSRVLANRTNSQRLKILSQRSLSTTGSVFKQKEDQQGGIDSVLKKKYSDTLELPKSSFPMKVPYEKRSSHELMLADKLKFDQLYGLQRLWRQDQPEFILHDGPPYANGNVHIGHAVNKVLKDITNRYKLLRGYKVNYKPGWDCHGLPIELKALKSEKSHGAYLKDPLKVREQARAIVDTSIKSQRDAFQRWGIMAEWDSVYRTMDKELLQGQLRAFYSLYKKGLVFRDLKPVFWSPSSETCLAEFELEYNQSHQSPSIYLGMELNTDFHSFAKAVNQSVSDRKNGTVKAVIWTTTPWTLPSNKAIAFNENQEYTLLESAHHHDNSYFIVATHLAEEFKSAVAKSLNDVFTFTGSHLAKFQYRHPWFESELCPFLHGDYVVGSKGTGLVHTAPAHGQDDFVLGLKHKLKMDCYVDSNGNFDSQIESLKGLSVLSAGNKAVIAKLKPNILKESNIVHSYPYDWRTKKPVITKTSLQWFLDTEKLKSTSIKELENVTVIPSNVQNTMAPMVESRPFWCISRQRAWGVPIPVLYHKDSGEPFIDESVIDELCHLIEKTGGLDFWWSAPVSDLVKDDKLSADLVKGTDIFDIWLDSGLTWQTLGDKVADVYLEGQDQFQGWFQSSLLTSVALRGHAPYKNLYVHGFVVDEEGRKMSKSAGNVVDPTTIIDGSKDGKSLALGADVLRWWVAAQGSADGSNIPVNAVLLRASDDGVQKLRNVIRFLISYCNEEAVTELDVNNISYDELMHTDQYMLKLLRDFQIQVTDHYEAMNYHRALMKTLHFATTEVSSWYFTWIKDRLYCDYKRSESRKSCIFVLNQIYLTFAKVLAPILPFLIEESYSHYQIGTGSHKLFQSIWFDVNDTRWDNSQIATLFETVIDIRTSLNHVLGANSPKDIWVELICNREIYENLQYLHPVDDGDILDKCDSELCDILQVSGVDLKCVTSENSSDSSSISNNVKFSSEPIGVSHSLAGFSLGISKTHMTQCARCRRHCCEEGSVLCVRCMSVMQRLLRKQSQQEIAANSEVLKEAVSKKT</sequence>
<dbReference type="Pfam" id="PF00133">
    <property type="entry name" value="tRNA-synt_1"/>
    <property type="match status" value="1"/>
</dbReference>
<dbReference type="CDD" id="cd07960">
    <property type="entry name" value="Anticodon_Ia_Ile_BEm"/>
    <property type="match status" value="1"/>
</dbReference>
<keyword evidence="7 9" id="KW-0030">Aminoacyl-tRNA synthetase</keyword>
<dbReference type="SUPFAM" id="SSF47323">
    <property type="entry name" value="Anticodon-binding domain of a subclass of class I aminoacyl-tRNA synthetases"/>
    <property type="match status" value="1"/>
</dbReference>
<evidence type="ECO:0000256" key="9">
    <source>
        <dbReference type="RuleBase" id="RU363035"/>
    </source>
</evidence>
<evidence type="ECO:0000256" key="2">
    <source>
        <dbReference type="ARBA" id="ARBA00013165"/>
    </source>
</evidence>
<dbReference type="InterPro" id="IPR009080">
    <property type="entry name" value="tRNAsynth_Ia_anticodon-bd"/>
</dbReference>
<evidence type="ECO:0000313" key="13">
    <source>
        <dbReference type="Proteomes" id="UP001642540"/>
    </source>
</evidence>
<dbReference type="InterPro" id="IPR014729">
    <property type="entry name" value="Rossmann-like_a/b/a_fold"/>
</dbReference>
<proteinExistence type="inferred from homology"/>
<dbReference type="InterPro" id="IPR002301">
    <property type="entry name" value="Ile-tRNA-ligase"/>
</dbReference>
<feature type="domain" description="Aminoacyl-tRNA synthetase class Ia" evidence="10">
    <location>
        <begin position="88"/>
        <end position="691"/>
    </location>
</feature>
<evidence type="ECO:0000256" key="7">
    <source>
        <dbReference type="ARBA" id="ARBA00023146"/>
    </source>
</evidence>
<dbReference type="InterPro" id="IPR001412">
    <property type="entry name" value="aa-tRNA-synth_I_CS"/>
</dbReference>
<dbReference type="PANTHER" id="PTHR42765">
    <property type="entry name" value="SOLEUCYL-TRNA SYNTHETASE"/>
    <property type="match status" value="1"/>
</dbReference>
<evidence type="ECO:0000256" key="5">
    <source>
        <dbReference type="ARBA" id="ARBA00022840"/>
    </source>
</evidence>
<keyword evidence="6 9" id="KW-0648">Protein biosynthesis</keyword>
<dbReference type="CDD" id="cd00818">
    <property type="entry name" value="IleRS_core"/>
    <property type="match status" value="1"/>
</dbReference>
<keyword evidence="3 9" id="KW-0436">Ligase</keyword>
<evidence type="ECO:0000256" key="1">
    <source>
        <dbReference type="ARBA" id="ARBA00005594"/>
    </source>
</evidence>
<dbReference type="PROSITE" id="PS00178">
    <property type="entry name" value="AA_TRNA_LIGASE_I"/>
    <property type="match status" value="1"/>
</dbReference>
<evidence type="ECO:0000259" key="11">
    <source>
        <dbReference type="Pfam" id="PF08264"/>
    </source>
</evidence>
<organism evidence="12 13">
    <name type="scientific">Orchesella dallaii</name>
    <dbReference type="NCBI Taxonomy" id="48710"/>
    <lineage>
        <taxon>Eukaryota</taxon>
        <taxon>Metazoa</taxon>
        <taxon>Ecdysozoa</taxon>
        <taxon>Arthropoda</taxon>
        <taxon>Hexapoda</taxon>
        <taxon>Collembola</taxon>
        <taxon>Entomobryomorpha</taxon>
        <taxon>Entomobryoidea</taxon>
        <taxon>Orchesellidae</taxon>
        <taxon>Orchesellinae</taxon>
        <taxon>Orchesella</taxon>
    </lineage>
</organism>
<evidence type="ECO:0000256" key="3">
    <source>
        <dbReference type="ARBA" id="ARBA00022598"/>
    </source>
</evidence>
<feature type="domain" description="Methionyl/Valyl/Leucyl/Isoleucyl-tRNA synthetase anticodon-binding" evidence="11">
    <location>
        <begin position="750"/>
        <end position="884"/>
    </location>
</feature>